<dbReference type="EMBL" id="PYFT01000001">
    <property type="protein sequence ID" value="PSR56727.1"/>
    <property type="molecule type" value="Genomic_DNA"/>
</dbReference>
<dbReference type="InterPro" id="IPR017880">
    <property type="entry name" value="KilA_N"/>
</dbReference>
<keyword evidence="3" id="KW-1185">Reference proteome</keyword>
<dbReference type="AlphaFoldDB" id="A0A2T2YMJ3"/>
<gene>
    <name evidence="2" type="ORF">AHMF7605_26145</name>
</gene>
<feature type="domain" description="KilA-N" evidence="1">
    <location>
        <begin position="4"/>
        <end position="110"/>
    </location>
</feature>
<accession>A0A2T2YMJ3</accession>
<dbReference type="Proteomes" id="UP000240357">
    <property type="component" value="Unassembled WGS sequence"/>
</dbReference>
<evidence type="ECO:0000313" key="2">
    <source>
        <dbReference type="EMBL" id="PSR56727.1"/>
    </source>
</evidence>
<dbReference type="InterPro" id="IPR036887">
    <property type="entry name" value="HTH_APSES_sf"/>
</dbReference>
<dbReference type="Pfam" id="PF04383">
    <property type="entry name" value="KilA-N"/>
    <property type="match status" value="1"/>
</dbReference>
<dbReference type="RefSeq" id="WP_106932903.1">
    <property type="nucleotide sequence ID" value="NZ_PYFT01000001.1"/>
</dbReference>
<proteinExistence type="predicted"/>
<organism evidence="2 3">
    <name type="scientific">Adhaeribacter arboris</name>
    <dbReference type="NCBI Taxonomy" id="2072846"/>
    <lineage>
        <taxon>Bacteria</taxon>
        <taxon>Pseudomonadati</taxon>
        <taxon>Bacteroidota</taxon>
        <taxon>Cytophagia</taxon>
        <taxon>Cytophagales</taxon>
        <taxon>Hymenobacteraceae</taxon>
        <taxon>Adhaeribacter</taxon>
    </lineage>
</organism>
<name>A0A2T2YMJ3_9BACT</name>
<dbReference type="InterPro" id="IPR018004">
    <property type="entry name" value="KilA/APSES_HTH"/>
</dbReference>
<sequence>MEFGIQIFRYDGQEIAFDMTTKNLMVNATEMAKAFHKLPADFLRLDQTKTFIEICLKYGNSPNIMVAKEEDMVISKQKSGTWMHRILALKFAAWLNPEFELWVYSTIDEILFGSYRQIEESLKESAQRKNRIEEIRKSLQSSPEYQELERLELEERQANYRRSKGHKNQLELFRINTL</sequence>
<evidence type="ECO:0000259" key="1">
    <source>
        <dbReference type="PROSITE" id="PS51301"/>
    </source>
</evidence>
<comment type="caution">
    <text evidence="2">The sequence shown here is derived from an EMBL/GenBank/DDBJ whole genome shotgun (WGS) entry which is preliminary data.</text>
</comment>
<dbReference type="SUPFAM" id="SSF54616">
    <property type="entry name" value="DNA-binding domain of Mlu1-box binding protein MBP1"/>
    <property type="match status" value="1"/>
</dbReference>
<reference evidence="2 3" key="1">
    <citation type="submission" date="2018-03" db="EMBL/GenBank/DDBJ databases">
        <title>Adhaeribacter sp. HMF7605 Genome sequencing and assembly.</title>
        <authorList>
            <person name="Kang H."/>
            <person name="Kang J."/>
            <person name="Cha I."/>
            <person name="Kim H."/>
            <person name="Joh K."/>
        </authorList>
    </citation>
    <scope>NUCLEOTIDE SEQUENCE [LARGE SCALE GENOMIC DNA]</scope>
    <source>
        <strain evidence="2 3">HMF7605</strain>
    </source>
</reference>
<dbReference type="GO" id="GO:0003677">
    <property type="term" value="F:DNA binding"/>
    <property type="evidence" value="ECO:0007669"/>
    <property type="project" value="InterPro"/>
</dbReference>
<dbReference type="PROSITE" id="PS51301">
    <property type="entry name" value="KILA_N"/>
    <property type="match status" value="1"/>
</dbReference>
<evidence type="ECO:0000313" key="3">
    <source>
        <dbReference type="Proteomes" id="UP000240357"/>
    </source>
</evidence>
<dbReference type="SMART" id="SM01252">
    <property type="entry name" value="KilA-N"/>
    <property type="match status" value="1"/>
</dbReference>
<protein>
    <recommendedName>
        <fullName evidence="1">KilA-N domain-containing protein</fullName>
    </recommendedName>
</protein>
<dbReference type="OrthoDB" id="9810290at2"/>